<evidence type="ECO:0000256" key="10">
    <source>
        <dbReference type="RuleBase" id="RU364125"/>
    </source>
</evidence>
<sequence>MQAFRHRHLMANTLSPSQTGGTPSKRGRLLLIGGGVLVVALGVGGFVLGNIIGGSRQPAAPAAPVVPPPIFVPLDAFTVNLKSEDGDRFLHTGLSLKVADSDTQARLSQYLPEARSRILLLLSARQPADLATVEGKQKLARDIQATISQPFAAGLPPQKILDVLFTSFVVQ</sequence>
<keyword evidence="10" id="KW-0997">Cell inner membrane</keyword>
<evidence type="ECO:0000256" key="7">
    <source>
        <dbReference type="ARBA" id="ARBA00022779"/>
    </source>
</evidence>
<dbReference type="PANTHER" id="PTHR35091:SF2">
    <property type="entry name" value="FLAGELLAR PROTEIN FLIL"/>
    <property type="match status" value="1"/>
</dbReference>
<keyword evidence="7 10" id="KW-0283">Flagellar rotation</keyword>
<evidence type="ECO:0000256" key="5">
    <source>
        <dbReference type="ARBA" id="ARBA00022500"/>
    </source>
</evidence>
<evidence type="ECO:0000256" key="3">
    <source>
        <dbReference type="ARBA" id="ARBA00008281"/>
    </source>
</evidence>
<comment type="subcellular location">
    <subcellularLocation>
        <location evidence="10">Cell inner membrane</location>
    </subcellularLocation>
    <subcellularLocation>
        <location evidence="2">Cell membrane</location>
        <topology evidence="2">Single-pass membrane protein</topology>
    </subcellularLocation>
</comment>
<comment type="similarity">
    <text evidence="3 10">Belongs to the FliL family.</text>
</comment>
<keyword evidence="4" id="KW-1003">Cell membrane</keyword>
<dbReference type="Pfam" id="PF03748">
    <property type="entry name" value="FliL"/>
    <property type="match status" value="1"/>
</dbReference>
<keyword evidence="9 10" id="KW-0472">Membrane</keyword>
<comment type="function">
    <text evidence="1 10">Controls the rotational direction of flagella during chemotaxis.</text>
</comment>
<keyword evidence="12" id="KW-0614">Plasmid</keyword>
<dbReference type="AlphaFoldDB" id="Q1LCH0"/>
<gene>
    <name evidence="12" type="primary">fliL</name>
    <name evidence="12" type="ordered locus">Rmet_5297</name>
</gene>
<dbReference type="Proteomes" id="UP000002429">
    <property type="component" value="Plasmid megaplasmid"/>
</dbReference>
<dbReference type="GO" id="GO:0009425">
    <property type="term" value="C:bacterial-type flagellum basal body"/>
    <property type="evidence" value="ECO:0007669"/>
    <property type="project" value="InterPro"/>
</dbReference>
<evidence type="ECO:0000256" key="8">
    <source>
        <dbReference type="ARBA" id="ARBA00022989"/>
    </source>
</evidence>
<evidence type="ECO:0000256" key="2">
    <source>
        <dbReference type="ARBA" id="ARBA00004162"/>
    </source>
</evidence>
<geneLocation type="plasmid" evidence="12 13">
    <name>megaplasmid</name>
</geneLocation>
<feature type="transmembrane region" description="Helical" evidence="10">
    <location>
        <begin position="29"/>
        <end position="52"/>
    </location>
</feature>
<evidence type="ECO:0000256" key="6">
    <source>
        <dbReference type="ARBA" id="ARBA00022692"/>
    </source>
</evidence>
<feature type="compositionally biased region" description="Polar residues" evidence="11">
    <location>
        <begin position="12"/>
        <end position="22"/>
    </location>
</feature>
<dbReference type="EMBL" id="CP000353">
    <property type="protein sequence ID" value="ABF12156.1"/>
    <property type="molecule type" value="Genomic_DNA"/>
</dbReference>
<evidence type="ECO:0000256" key="11">
    <source>
        <dbReference type="SAM" id="MobiDB-lite"/>
    </source>
</evidence>
<evidence type="ECO:0000256" key="4">
    <source>
        <dbReference type="ARBA" id="ARBA00022475"/>
    </source>
</evidence>
<dbReference type="GO" id="GO:0005886">
    <property type="term" value="C:plasma membrane"/>
    <property type="evidence" value="ECO:0007669"/>
    <property type="project" value="UniProtKB-SubCell"/>
</dbReference>
<keyword evidence="12" id="KW-0969">Cilium</keyword>
<dbReference type="PANTHER" id="PTHR35091">
    <property type="entry name" value="FLAGELLAR PROTEIN FLIL"/>
    <property type="match status" value="1"/>
</dbReference>
<dbReference type="KEGG" id="rme:Rmet_5297"/>
<evidence type="ECO:0000256" key="1">
    <source>
        <dbReference type="ARBA" id="ARBA00002254"/>
    </source>
</evidence>
<accession>Q1LCH0</accession>
<keyword evidence="5 10" id="KW-0145">Chemotaxis</keyword>
<proteinExistence type="inferred from homology"/>
<keyword evidence="6 10" id="KW-0812">Transmembrane</keyword>
<protein>
    <recommendedName>
        <fullName evidence="10">Flagellar protein FliL</fullName>
    </recommendedName>
</protein>
<dbReference type="NCBIfam" id="NF005435">
    <property type="entry name" value="PRK07021.1"/>
    <property type="match status" value="1"/>
</dbReference>
<dbReference type="InterPro" id="IPR005503">
    <property type="entry name" value="FliL"/>
</dbReference>
<keyword evidence="12" id="KW-0966">Cell projection</keyword>
<dbReference type="HOGENOM" id="CLU_099018_0_0_4"/>
<feature type="region of interest" description="Disordered" evidence="11">
    <location>
        <begin position="1"/>
        <end position="23"/>
    </location>
</feature>
<evidence type="ECO:0000256" key="9">
    <source>
        <dbReference type="ARBA" id="ARBA00023136"/>
    </source>
</evidence>
<keyword evidence="8 10" id="KW-1133">Transmembrane helix</keyword>
<evidence type="ECO:0000313" key="13">
    <source>
        <dbReference type="Proteomes" id="UP000002429"/>
    </source>
</evidence>
<reference evidence="13" key="1">
    <citation type="journal article" date="2010" name="PLoS ONE">
        <title>The complete genome sequence of Cupriavidus metallidurans strain CH34, a master survivalist in harsh and anthropogenic environments.</title>
        <authorList>
            <person name="Janssen P.J."/>
            <person name="Van Houdt R."/>
            <person name="Moors H."/>
            <person name="Monsieurs P."/>
            <person name="Morin N."/>
            <person name="Michaux A."/>
            <person name="Benotmane M.A."/>
            <person name="Leys N."/>
            <person name="Vallaeys T."/>
            <person name="Lapidus A."/>
            <person name="Monchy S."/>
            <person name="Medigue C."/>
            <person name="Taghavi S."/>
            <person name="McCorkle S."/>
            <person name="Dunn J."/>
            <person name="van der Lelie D."/>
            <person name="Mergeay M."/>
        </authorList>
    </citation>
    <scope>NUCLEOTIDE SEQUENCE [LARGE SCALE GENOMIC DNA]</scope>
    <source>
        <strain evidence="13">ATCC 43123 / DSM 2839 / NBRC 102507 / CH34</strain>
    </source>
</reference>
<name>Q1LCH0_CUPMC</name>
<dbReference type="eggNOG" id="COG1580">
    <property type="taxonomic scope" value="Bacteria"/>
</dbReference>
<dbReference type="GO" id="GO:0006935">
    <property type="term" value="P:chemotaxis"/>
    <property type="evidence" value="ECO:0007669"/>
    <property type="project" value="UniProtKB-KW"/>
</dbReference>
<keyword evidence="13" id="KW-1185">Reference proteome</keyword>
<keyword evidence="12" id="KW-0282">Flagellum</keyword>
<evidence type="ECO:0000313" key="12">
    <source>
        <dbReference type="EMBL" id="ABF12156.1"/>
    </source>
</evidence>
<organism evidence="12 13">
    <name type="scientific">Cupriavidus metallidurans (strain ATCC 43123 / DSM 2839 / NBRC 102507 / CH34)</name>
    <name type="common">Ralstonia metallidurans</name>
    <dbReference type="NCBI Taxonomy" id="266264"/>
    <lineage>
        <taxon>Bacteria</taxon>
        <taxon>Pseudomonadati</taxon>
        <taxon>Pseudomonadota</taxon>
        <taxon>Betaproteobacteria</taxon>
        <taxon>Burkholderiales</taxon>
        <taxon>Burkholderiaceae</taxon>
        <taxon>Cupriavidus</taxon>
    </lineage>
</organism>
<dbReference type="GO" id="GO:0071978">
    <property type="term" value="P:bacterial-type flagellum-dependent swarming motility"/>
    <property type="evidence" value="ECO:0007669"/>
    <property type="project" value="TreeGrafter"/>
</dbReference>